<evidence type="ECO:0000313" key="2">
    <source>
        <dbReference type="Proteomes" id="UP000183015"/>
    </source>
</evidence>
<proteinExistence type="predicted"/>
<dbReference type="Proteomes" id="UP000183015">
    <property type="component" value="Unassembled WGS sequence"/>
</dbReference>
<gene>
    <name evidence="1" type="ORF">SAMN05414137_1634</name>
</gene>
<protein>
    <submittedName>
        <fullName evidence="1">Uncharacterized protein</fullName>
    </submittedName>
</protein>
<keyword evidence="2" id="KW-1185">Reference proteome</keyword>
<sequence length="161" mass="17987">MSALRDIIRVVDLRPELLPPPVSRERLDELCREIERISGLVVVRSEGADEAITVFNAMTGHDYGALDFAEYDGSRSLGEFALEAARPARPRIADVTTDELVEVVRRILAGGPESDYYLRLLEANVPHPRVSDLIFHPPVELRDGSAEQIVDEALRYRPIAL</sequence>
<organism evidence="1 2">
    <name type="scientific">Streptacidiphilus jiangxiensis</name>
    <dbReference type="NCBI Taxonomy" id="235985"/>
    <lineage>
        <taxon>Bacteria</taxon>
        <taxon>Bacillati</taxon>
        <taxon>Actinomycetota</taxon>
        <taxon>Actinomycetes</taxon>
        <taxon>Kitasatosporales</taxon>
        <taxon>Streptomycetaceae</taxon>
        <taxon>Streptacidiphilus</taxon>
    </lineage>
</organism>
<evidence type="ECO:0000313" key="1">
    <source>
        <dbReference type="EMBL" id="SEM81023.1"/>
    </source>
</evidence>
<dbReference type="STRING" id="235985.SAMN05414137_1634"/>
<accession>A0A1H8BDX8</accession>
<dbReference type="SUPFAM" id="SSF47345">
    <property type="entry name" value="Colicin E immunity proteins"/>
    <property type="match status" value="1"/>
</dbReference>
<name>A0A1H8BDX8_STRJI</name>
<dbReference type="InterPro" id="IPR035900">
    <property type="entry name" value="Colicin_E_sf"/>
</dbReference>
<dbReference type="AlphaFoldDB" id="A0A1H8BDX8"/>
<dbReference type="EMBL" id="FOAZ01000063">
    <property type="protein sequence ID" value="SEM81023.1"/>
    <property type="molecule type" value="Genomic_DNA"/>
</dbReference>
<reference evidence="2" key="1">
    <citation type="submission" date="2016-10" db="EMBL/GenBank/DDBJ databases">
        <authorList>
            <person name="Varghese N."/>
        </authorList>
    </citation>
    <scope>NUCLEOTIDE SEQUENCE [LARGE SCALE GENOMIC DNA]</scope>
    <source>
        <strain evidence="2">DSM 45096 / BCRC 16803 / CGMCC 4.1857 / CIP 109030 / JCM 12277 / KCTC 19219 / NBRC 100920 / 33214</strain>
    </source>
</reference>
<dbReference type="Gene3D" id="1.10.1200.20">
    <property type="entry name" value="Colicin E immunity protein"/>
    <property type="match status" value="1"/>
</dbReference>
<dbReference type="eggNOG" id="ENOG5033D2R">
    <property type="taxonomic scope" value="Bacteria"/>
</dbReference>